<evidence type="ECO:0000256" key="1">
    <source>
        <dbReference type="SAM" id="SignalP"/>
    </source>
</evidence>
<dbReference type="SUPFAM" id="SSF48452">
    <property type="entry name" value="TPR-like"/>
    <property type="match status" value="1"/>
</dbReference>
<proteinExistence type="predicted"/>
<dbReference type="Gene3D" id="1.25.40.10">
    <property type="entry name" value="Tetratricopeptide repeat domain"/>
    <property type="match status" value="1"/>
</dbReference>
<protein>
    <recommendedName>
        <fullName evidence="4">Tetratricopeptide repeat protein</fullName>
    </recommendedName>
</protein>
<feature type="chain" id="PRO_5045998799" description="Tetratricopeptide repeat protein" evidence="1">
    <location>
        <begin position="20"/>
        <end position="393"/>
    </location>
</feature>
<organism evidence="2 3">
    <name type="scientific">Hymenobacter aranciens</name>
    <dbReference type="NCBI Taxonomy" id="3063996"/>
    <lineage>
        <taxon>Bacteria</taxon>
        <taxon>Pseudomonadati</taxon>
        <taxon>Bacteroidota</taxon>
        <taxon>Cytophagia</taxon>
        <taxon>Cytophagales</taxon>
        <taxon>Hymenobacteraceae</taxon>
        <taxon>Hymenobacter</taxon>
    </lineage>
</organism>
<keyword evidence="3" id="KW-1185">Reference proteome</keyword>
<evidence type="ECO:0008006" key="4">
    <source>
        <dbReference type="Google" id="ProtNLM"/>
    </source>
</evidence>
<accession>A0ABT9BEX3</accession>
<dbReference type="InterPro" id="IPR011990">
    <property type="entry name" value="TPR-like_helical_dom_sf"/>
</dbReference>
<dbReference type="Proteomes" id="UP001176429">
    <property type="component" value="Unassembled WGS sequence"/>
</dbReference>
<gene>
    <name evidence="2" type="ORF">Q5H93_18935</name>
</gene>
<dbReference type="RefSeq" id="WP_305008216.1">
    <property type="nucleotide sequence ID" value="NZ_JAUQSY010000014.1"/>
</dbReference>
<sequence length="393" mass="44030">MRNICALLLLLLLARPAAAQRLLDFTYTDSLTHALLTQHRWQALDSVGRAALRLGVDYPTLRRRLGLAGQLRGRPARALRHYAAALRDNAADTLARTGLALAYLALGQRELAAAVAPGLRDSLRQRWHLGARQLVSSADVELSGQTTTSRFRGNAGYARLGLGSRLSSHLSLLQSLSYYGQHVELLRFDQGRPRSQDYSVRQGEYAALLGYQLDARWRAKLGYHYLHSYFGTAFYPGHLGLAALHYTRPYWQAQASAYAGRLTAEPVAQTSLRLVAYPLGNLKLYPFGQFNVVFSQGRRYPNYQLGLGTQLRRWLWLEAYGSAGRVPVLAEADGTYVYNLLDPLGRRAGASLHILLPHSLLLRLHYLAEQRYQYATPGTYNLFSLTTSLAWTW</sequence>
<keyword evidence="1" id="KW-0732">Signal</keyword>
<evidence type="ECO:0000313" key="3">
    <source>
        <dbReference type="Proteomes" id="UP001176429"/>
    </source>
</evidence>
<name>A0ABT9BEX3_9BACT</name>
<feature type="signal peptide" evidence="1">
    <location>
        <begin position="1"/>
        <end position="19"/>
    </location>
</feature>
<comment type="caution">
    <text evidence="2">The sequence shown here is derived from an EMBL/GenBank/DDBJ whole genome shotgun (WGS) entry which is preliminary data.</text>
</comment>
<dbReference type="EMBL" id="JAUQSY010000014">
    <property type="protein sequence ID" value="MDO7876828.1"/>
    <property type="molecule type" value="Genomic_DNA"/>
</dbReference>
<reference evidence="2" key="1">
    <citation type="submission" date="2023-07" db="EMBL/GenBank/DDBJ databases">
        <authorList>
            <person name="Kim M.K."/>
        </authorList>
    </citation>
    <scope>NUCLEOTIDE SEQUENCE</scope>
    <source>
        <strain evidence="2">ASUV-10-1</strain>
    </source>
</reference>
<evidence type="ECO:0000313" key="2">
    <source>
        <dbReference type="EMBL" id="MDO7876828.1"/>
    </source>
</evidence>